<proteinExistence type="predicted"/>
<name>A0ABN8SDN9_9CNID</name>
<accession>A0ABN8SDN9</accession>
<organism evidence="2 3">
    <name type="scientific">Porites lobata</name>
    <dbReference type="NCBI Taxonomy" id="104759"/>
    <lineage>
        <taxon>Eukaryota</taxon>
        <taxon>Metazoa</taxon>
        <taxon>Cnidaria</taxon>
        <taxon>Anthozoa</taxon>
        <taxon>Hexacorallia</taxon>
        <taxon>Scleractinia</taxon>
        <taxon>Fungiina</taxon>
        <taxon>Poritidae</taxon>
        <taxon>Porites</taxon>
    </lineage>
</organism>
<comment type="caution">
    <text evidence="2">The sequence shown here is derived from an EMBL/GenBank/DDBJ whole genome shotgun (WGS) entry which is preliminary data.</text>
</comment>
<feature type="region of interest" description="Disordered" evidence="1">
    <location>
        <begin position="1"/>
        <end position="21"/>
    </location>
</feature>
<evidence type="ECO:0000256" key="1">
    <source>
        <dbReference type="SAM" id="MobiDB-lite"/>
    </source>
</evidence>
<dbReference type="PANTHER" id="PTHR47526:SF3">
    <property type="entry name" value="PHD-TYPE DOMAIN-CONTAINING PROTEIN"/>
    <property type="match status" value="1"/>
</dbReference>
<dbReference type="PANTHER" id="PTHR47526">
    <property type="entry name" value="ATP-DEPENDENT DNA HELICASE"/>
    <property type="match status" value="1"/>
</dbReference>
<reference evidence="2 3" key="1">
    <citation type="submission" date="2022-05" db="EMBL/GenBank/DDBJ databases">
        <authorList>
            <consortium name="Genoscope - CEA"/>
            <person name="William W."/>
        </authorList>
    </citation>
    <scope>NUCLEOTIDE SEQUENCE [LARGE SCALE GENOMIC DNA]</scope>
</reference>
<dbReference type="EMBL" id="CALNXK010000745">
    <property type="protein sequence ID" value="CAH3189643.1"/>
    <property type="molecule type" value="Genomic_DNA"/>
</dbReference>
<gene>
    <name evidence="2" type="ORF">PLOB_00044277</name>
</gene>
<evidence type="ECO:0000313" key="2">
    <source>
        <dbReference type="EMBL" id="CAH3189643.1"/>
    </source>
</evidence>
<sequence length="180" mass="20645">MADEKDCEGASSLDNSRSRVGGVDSRYLATLQPQDRKRFQEKLKYVVDAELLEIQNPYESWNAPSWSDKPTAWPEIEFGDLWTYLVEKPGPFTEAKMKAYKSLEVHEYFVSRKVGVVYSHEVKEKTGIFILKAEVRPGQAESQNSYLAWIVAKRNGEILTAHCDCKAGYYVTYRYVSDVI</sequence>
<evidence type="ECO:0000313" key="3">
    <source>
        <dbReference type="Proteomes" id="UP001159405"/>
    </source>
</evidence>
<keyword evidence="3" id="KW-1185">Reference proteome</keyword>
<dbReference type="Proteomes" id="UP001159405">
    <property type="component" value="Unassembled WGS sequence"/>
</dbReference>
<protein>
    <submittedName>
        <fullName evidence="2">Uncharacterized protein</fullName>
    </submittedName>
</protein>